<keyword evidence="3" id="KW-1185">Reference proteome</keyword>
<organism evidence="2 3">
    <name type="scientific">Puccinia striiformis f. sp. tritici PST-78</name>
    <dbReference type="NCBI Taxonomy" id="1165861"/>
    <lineage>
        <taxon>Eukaryota</taxon>
        <taxon>Fungi</taxon>
        <taxon>Dikarya</taxon>
        <taxon>Basidiomycota</taxon>
        <taxon>Pucciniomycotina</taxon>
        <taxon>Pucciniomycetes</taxon>
        <taxon>Pucciniales</taxon>
        <taxon>Pucciniaceae</taxon>
        <taxon>Puccinia</taxon>
    </lineage>
</organism>
<feature type="region of interest" description="Disordered" evidence="1">
    <location>
        <begin position="60"/>
        <end position="87"/>
    </location>
</feature>
<comment type="caution">
    <text evidence="2">The sequence shown here is derived from an EMBL/GenBank/DDBJ whole genome shotgun (WGS) entry which is preliminary data.</text>
</comment>
<evidence type="ECO:0000313" key="2">
    <source>
        <dbReference type="EMBL" id="KNE88673.1"/>
    </source>
</evidence>
<protein>
    <submittedName>
        <fullName evidence="2">Uncharacterized protein</fullName>
    </submittedName>
</protein>
<evidence type="ECO:0000256" key="1">
    <source>
        <dbReference type="SAM" id="MobiDB-lite"/>
    </source>
</evidence>
<name>A0A0L0UNT2_9BASI</name>
<dbReference type="EMBL" id="AJIL01001188">
    <property type="protein sequence ID" value="KNE88674.1"/>
    <property type="molecule type" value="Genomic_DNA"/>
</dbReference>
<gene>
    <name evidence="2" type="ORF">PSTG_17908</name>
</gene>
<dbReference type="STRING" id="1165861.A0A0L0UNT2"/>
<proteinExistence type="predicted"/>
<reference evidence="3" key="2">
    <citation type="submission" date="2014-03" db="EMBL/GenBank/DDBJ databases">
        <title>The Genome Sequence of Puccinia striiformis f. sp. tritici PST-78.</title>
        <authorList>
            <consortium name="The Broad Institute Genome Sequencing Platform"/>
            <person name="Cuomo C."/>
            <person name="Hulbert S."/>
            <person name="Chen X."/>
            <person name="Walker B."/>
            <person name="Young S.K."/>
            <person name="Zeng Q."/>
            <person name="Gargeya S."/>
            <person name="Fitzgerald M."/>
            <person name="Haas B."/>
            <person name="Abouelleil A."/>
            <person name="Alvarado L."/>
            <person name="Arachchi H.M."/>
            <person name="Berlin A.M."/>
            <person name="Chapman S.B."/>
            <person name="Goldberg J."/>
            <person name="Griggs A."/>
            <person name="Gujja S."/>
            <person name="Hansen M."/>
            <person name="Howarth C."/>
            <person name="Imamovic A."/>
            <person name="Larimer J."/>
            <person name="McCowan C."/>
            <person name="Montmayeur A."/>
            <person name="Murphy C."/>
            <person name="Neiman D."/>
            <person name="Pearson M."/>
            <person name="Priest M."/>
            <person name="Roberts A."/>
            <person name="Saif S."/>
            <person name="Shea T."/>
            <person name="Sisk P."/>
            <person name="Sykes S."/>
            <person name="Wortman J."/>
            <person name="Nusbaum C."/>
            <person name="Birren B."/>
        </authorList>
    </citation>
    <scope>NUCLEOTIDE SEQUENCE [LARGE SCALE GENOMIC DNA]</scope>
    <source>
        <strain evidence="3">race PST-78</strain>
    </source>
</reference>
<reference evidence="2" key="1">
    <citation type="submission" date="2014-03" db="EMBL/GenBank/DDBJ databases">
        <title>Cloning and expression analysis of gamma-glutamylcysteines synthetase in perennial ryegrass.</title>
        <authorList>
            <person name="Wei S."/>
            <person name="Sun Z."/>
        </authorList>
    </citation>
    <scope>NUCLEOTIDE SEQUENCE</scope>
    <source>
        <strain evidence="2">Race PST-78</strain>
    </source>
</reference>
<evidence type="ECO:0000313" key="3">
    <source>
        <dbReference type="Proteomes" id="UP000054564"/>
    </source>
</evidence>
<sequence>MPAERMNVSDGDAYQRTRRRLNAQANDAALARMNRREAHYRQLRELQGAAQQTQINVFDPNEAQHLDHRQDEEVDPRPEQQDDGEDDVAWVTLEEDQPDEVDLAIISEKERHRQKAKEVNWKILTALLHPVYMNLRNMTQNWAGSNSHN</sequence>
<dbReference type="EMBL" id="AJIL01001188">
    <property type="protein sequence ID" value="KNE88673.1"/>
    <property type="molecule type" value="Genomic_DNA"/>
</dbReference>
<feature type="compositionally biased region" description="Basic and acidic residues" evidence="1">
    <location>
        <begin position="62"/>
        <end position="80"/>
    </location>
</feature>
<dbReference type="Proteomes" id="UP000054564">
    <property type="component" value="Unassembled WGS sequence"/>
</dbReference>
<accession>A0A0L0UNT2</accession>
<feature type="non-terminal residue" evidence="2">
    <location>
        <position position="149"/>
    </location>
</feature>
<dbReference type="AlphaFoldDB" id="A0A0L0UNT2"/>